<name>A0A378RKK8_MYROD</name>
<evidence type="ECO:0008006" key="3">
    <source>
        <dbReference type="Google" id="ProtNLM"/>
    </source>
</evidence>
<dbReference type="AlphaFoldDB" id="A0A378RKK8"/>
<accession>A0A378RKK8</accession>
<evidence type="ECO:0000313" key="2">
    <source>
        <dbReference type="Proteomes" id="UP000255024"/>
    </source>
</evidence>
<dbReference type="Gene3D" id="1.10.30.50">
    <property type="match status" value="1"/>
</dbReference>
<dbReference type="EMBL" id="UGQL01000001">
    <property type="protein sequence ID" value="STZ26697.1"/>
    <property type="molecule type" value="Genomic_DNA"/>
</dbReference>
<gene>
    <name evidence="1" type="ORF">NCTC11179_00219</name>
</gene>
<proteinExistence type="predicted"/>
<keyword evidence="2" id="KW-1185">Reference proteome</keyword>
<sequence>MQKIDNNLLKKAINNIVNKQEFIDFINDCKTQIDKFRNQKKFMKSLSVNGEKKPITVKLSSNVDFQRYLDYLYTNLESIVTCDISNYSKYQRKFDSFIKSTSGSNLEIKAFKSKILDILQYSKLRSSTTLLFDFYKELGIKVCVYCNSQHVILLDKSKRLRLQADHNLPKAKFPYFSISFFNLYPTCNNCNHLKGVKDIKYQLYYVGKQQSDNIEFSISEMEIINLFTTQIIESKFNIVFNSGKTNLENVLNISEIYNNHKDYIVDLMHIYKCYDEKYIQSVKNTFNGLIIGASDDLFNRMLFGITLKNEDINKRVFSKVLIDINQQLGLLKTTKKI</sequence>
<dbReference type="Proteomes" id="UP000255024">
    <property type="component" value="Unassembled WGS sequence"/>
</dbReference>
<dbReference type="RefSeq" id="WP_115089797.1">
    <property type="nucleotide sequence ID" value="NZ_CP068107.1"/>
</dbReference>
<reference evidence="1 2" key="1">
    <citation type="submission" date="2018-06" db="EMBL/GenBank/DDBJ databases">
        <authorList>
            <consortium name="Pathogen Informatics"/>
            <person name="Doyle S."/>
        </authorList>
    </citation>
    <scope>NUCLEOTIDE SEQUENCE [LARGE SCALE GENOMIC DNA]</scope>
    <source>
        <strain evidence="1 2">NCTC11179</strain>
    </source>
</reference>
<evidence type="ECO:0000313" key="1">
    <source>
        <dbReference type="EMBL" id="STZ26697.1"/>
    </source>
</evidence>
<protein>
    <recommendedName>
        <fullName evidence="3">HNH endonuclease</fullName>
    </recommendedName>
</protein>
<organism evidence="1 2">
    <name type="scientific">Myroides odoratus</name>
    <name type="common">Flavobacterium odoratum</name>
    <dbReference type="NCBI Taxonomy" id="256"/>
    <lineage>
        <taxon>Bacteria</taxon>
        <taxon>Pseudomonadati</taxon>
        <taxon>Bacteroidota</taxon>
        <taxon>Flavobacteriia</taxon>
        <taxon>Flavobacteriales</taxon>
        <taxon>Flavobacteriaceae</taxon>
        <taxon>Myroides</taxon>
    </lineage>
</organism>